<dbReference type="VEuPathDB" id="VectorBase:LDEU010399"/>
<protein>
    <recommendedName>
        <fullName evidence="3">Alpha-1,4-N-acetylglucosaminyltransferase</fullName>
    </recommendedName>
</protein>
<proteinExistence type="predicted"/>
<dbReference type="EMBL" id="NCKV01011411">
    <property type="protein sequence ID" value="RWS21641.1"/>
    <property type="molecule type" value="Genomic_DNA"/>
</dbReference>
<comment type="caution">
    <text evidence="1">The sequence shown here is derived from an EMBL/GenBank/DDBJ whole genome shotgun (WGS) entry which is preliminary data.</text>
</comment>
<dbReference type="Proteomes" id="UP000288716">
    <property type="component" value="Unassembled WGS sequence"/>
</dbReference>
<dbReference type="AlphaFoldDB" id="A0A443S2D7"/>
<organism evidence="1 2">
    <name type="scientific">Leptotrombidium deliense</name>
    <dbReference type="NCBI Taxonomy" id="299467"/>
    <lineage>
        <taxon>Eukaryota</taxon>
        <taxon>Metazoa</taxon>
        <taxon>Ecdysozoa</taxon>
        <taxon>Arthropoda</taxon>
        <taxon>Chelicerata</taxon>
        <taxon>Arachnida</taxon>
        <taxon>Acari</taxon>
        <taxon>Acariformes</taxon>
        <taxon>Trombidiformes</taxon>
        <taxon>Prostigmata</taxon>
        <taxon>Anystina</taxon>
        <taxon>Parasitengona</taxon>
        <taxon>Trombiculoidea</taxon>
        <taxon>Trombiculidae</taxon>
        <taxon>Leptotrombidium</taxon>
    </lineage>
</organism>
<dbReference type="InterPro" id="IPR007577">
    <property type="entry name" value="GlycoTrfase_DXD_sugar-bd_CS"/>
</dbReference>
<keyword evidence="2" id="KW-1185">Reference proteome</keyword>
<evidence type="ECO:0000313" key="1">
    <source>
        <dbReference type="EMBL" id="RWS21641.1"/>
    </source>
</evidence>
<sequence length="220" mass="26241">MKSVLVNHQPKTIFIHTDQNELFGEFWNRLNKTNIKLLKAKKPESIFGKKISKIQHAADIARIRILMKFGGIYLDNDAVVIQKLDKFLKYEMTVAWPKGQRHIEIQCLIAHRDARFLKLWYKSYENYNASLWVFNSGVVPAQEIIKPNPALVHLVSDEFMVQHDESKYLLYHKRIPEKEWRRKYYVFHLNKRWQTMQFNEQNIRTYNEGCFGDMARAVLP</sequence>
<gene>
    <name evidence="1" type="ORF">B4U80_01758</name>
</gene>
<dbReference type="SUPFAM" id="SSF53448">
    <property type="entry name" value="Nucleotide-diphospho-sugar transferases"/>
    <property type="match status" value="1"/>
</dbReference>
<dbReference type="OrthoDB" id="409543at2759"/>
<name>A0A443S2D7_9ACAR</name>
<dbReference type="Gene3D" id="3.90.550.20">
    <property type="match status" value="1"/>
</dbReference>
<accession>A0A443S2D7</accession>
<evidence type="ECO:0008006" key="3">
    <source>
        <dbReference type="Google" id="ProtNLM"/>
    </source>
</evidence>
<dbReference type="PANTHER" id="PTHR46830:SF1">
    <property type="entry name" value="ALPHA-1,4-N-ACETYLGLUCOSAMINYLTRANSFERASE"/>
    <property type="match status" value="1"/>
</dbReference>
<dbReference type="PANTHER" id="PTHR46830">
    <property type="entry name" value="TRANSFERASE, PUTATIVE-RELATED"/>
    <property type="match status" value="1"/>
</dbReference>
<reference evidence="1 2" key="1">
    <citation type="journal article" date="2018" name="Gigascience">
        <title>Genomes of trombidid mites reveal novel predicted allergens and laterally-transferred genes associated with secondary metabolism.</title>
        <authorList>
            <person name="Dong X."/>
            <person name="Chaisiri K."/>
            <person name="Xia D."/>
            <person name="Armstrong S.D."/>
            <person name="Fang Y."/>
            <person name="Donnelly M.J."/>
            <person name="Kadowaki T."/>
            <person name="McGarry J.W."/>
            <person name="Darby A.C."/>
            <person name="Makepeace B.L."/>
        </authorList>
    </citation>
    <scope>NUCLEOTIDE SEQUENCE [LARGE SCALE GENOMIC DNA]</scope>
    <source>
        <strain evidence="1">UoL-UT</strain>
    </source>
</reference>
<evidence type="ECO:0000313" key="2">
    <source>
        <dbReference type="Proteomes" id="UP000288716"/>
    </source>
</evidence>
<dbReference type="Pfam" id="PF04488">
    <property type="entry name" value="Gly_transf_sug"/>
    <property type="match status" value="1"/>
</dbReference>
<dbReference type="InterPro" id="IPR029044">
    <property type="entry name" value="Nucleotide-diphossugar_trans"/>
</dbReference>